<sequence>MAIFLKAKWEQLIMANYAVDPAVLAPYLPAGVNIDLFEGKAYVSLVGFLFKDTKLFNIPIPCFGTFEEINLRFYVSRVENGKLKRGVVFINETIPYPIVAWVANKLYKEHYTVVETKHKMERGNNEQTIKYEWLLNKKWNRIAVRANTEAKQMEKGYLQQFIFEHYYGYTKANDTHIEEYRLQHPSWLVNNVIDYDIDCDFSQMYGNAFANLTHAEPDTVFLAEGSAVAIEWKRHKLAL</sequence>
<organism evidence="1 2">
    <name type="scientific">Flavobacterium frigidarium</name>
    <dbReference type="NCBI Taxonomy" id="99286"/>
    <lineage>
        <taxon>Bacteria</taxon>
        <taxon>Pseudomonadati</taxon>
        <taxon>Bacteroidota</taxon>
        <taxon>Flavobacteriia</taxon>
        <taxon>Flavobacteriales</taxon>
        <taxon>Flavobacteriaceae</taxon>
        <taxon>Flavobacterium</taxon>
    </lineage>
</organism>
<proteinExistence type="predicted"/>
<evidence type="ECO:0000313" key="1">
    <source>
        <dbReference type="EMBL" id="MEZ7514746.1"/>
    </source>
</evidence>
<dbReference type="Pfam" id="PF09844">
    <property type="entry name" value="DUF2071"/>
    <property type="match status" value="1"/>
</dbReference>
<dbReference type="PANTHER" id="PTHR39186:SF1">
    <property type="entry name" value="DUF2071 DOMAIN-CONTAINING PROTEIN"/>
    <property type="match status" value="1"/>
</dbReference>
<keyword evidence="2" id="KW-1185">Reference proteome</keyword>
<comment type="caution">
    <text evidence="1">The sequence shown here is derived from an EMBL/GenBank/DDBJ whole genome shotgun (WGS) entry which is preliminary data.</text>
</comment>
<dbReference type="EMBL" id="JASMRN010000004">
    <property type="protein sequence ID" value="MEZ7514746.1"/>
    <property type="molecule type" value="Genomic_DNA"/>
</dbReference>
<evidence type="ECO:0000313" key="2">
    <source>
        <dbReference type="Proteomes" id="UP001568894"/>
    </source>
</evidence>
<reference evidence="1 2" key="1">
    <citation type="submission" date="2023-05" db="EMBL/GenBank/DDBJ databases">
        <title>Adaptations of aquatic viruses from atmosphere-close ecosystems of the Central Arctic Ocean.</title>
        <authorList>
            <person name="Rahlff J."/>
            <person name="Holmfeldt K."/>
        </authorList>
    </citation>
    <scope>NUCLEOTIDE SEQUENCE [LARGE SCALE GENOMIC DNA]</scope>
    <source>
        <strain evidence="1 2">Arc14</strain>
    </source>
</reference>
<gene>
    <name evidence="1" type="ORF">QO192_05545</name>
</gene>
<dbReference type="PANTHER" id="PTHR39186">
    <property type="entry name" value="DUF2071 FAMILY PROTEIN"/>
    <property type="match status" value="1"/>
</dbReference>
<name>A0ABV4KBS8_9FLAO</name>
<dbReference type="InterPro" id="IPR018644">
    <property type="entry name" value="DUF2071"/>
</dbReference>
<dbReference type="RefSeq" id="WP_371568810.1">
    <property type="nucleotide sequence ID" value="NZ_JASMRN010000004.1"/>
</dbReference>
<protein>
    <submittedName>
        <fullName evidence="1">DUF2071 domain-containing protein</fullName>
    </submittedName>
</protein>
<accession>A0ABV4KBS8</accession>
<dbReference type="Proteomes" id="UP001568894">
    <property type="component" value="Unassembled WGS sequence"/>
</dbReference>